<dbReference type="RefSeq" id="XP_019647731.1">
    <property type="nucleotide sequence ID" value="XM_019792172.1"/>
</dbReference>
<feature type="compositionally biased region" description="Acidic residues" evidence="1">
    <location>
        <begin position="1315"/>
        <end position="1327"/>
    </location>
</feature>
<feature type="compositionally biased region" description="Basic and acidic residues" evidence="1">
    <location>
        <begin position="1028"/>
        <end position="1047"/>
    </location>
</feature>
<dbReference type="GeneID" id="109488031"/>
<dbReference type="Proteomes" id="UP000515135">
    <property type="component" value="Unplaced"/>
</dbReference>
<dbReference type="InterPro" id="IPR027417">
    <property type="entry name" value="P-loop_NTPase"/>
</dbReference>
<feature type="compositionally biased region" description="Basic and acidic residues" evidence="1">
    <location>
        <begin position="1343"/>
        <end position="1363"/>
    </location>
</feature>
<feature type="compositionally biased region" description="Basic and acidic residues" evidence="1">
    <location>
        <begin position="1292"/>
        <end position="1314"/>
    </location>
</feature>
<proteinExistence type="predicted"/>
<feature type="compositionally biased region" description="Basic and acidic residues" evidence="1">
    <location>
        <begin position="1389"/>
        <end position="1401"/>
    </location>
</feature>
<feature type="compositionally biased region" description="Basic and acidic residues" evidence="1">
    <location>
        <begin position="258"/>
        <end position="268"/>
    </location>
</feature>
<keyword evidence="4" id="KW-1185">Reference proteome</keyword>
<dbReference type="SUPFAM" id="SSF52540">
    <property type="entry name" value="P-loop containing nucleoside triphosphate hydrolases"/>
    <property type="match status" value="1"/>
</dbReference>
<feature type="region of interest" description="Disordered" evidence="1">
    <location>
        <begin position="340"/>
        <end position="359"/>
    </location>
</feature>
<dbReference type="Pfam" id="PF00531">
    <property type="entry name" value="Death"/>
    <property type="match status" value="1"/>
</dbReference>
<dbReference type="OrthoDB" id="120976at2759"/>
<evidence type="ECO:0000256" key="1">
    <source>
        <dbReference type="SAM" id="MobiDB-lite"/>
    </source>
</evidence>
<dbReference type="InterPro" id="IPR000488">
    <property type="entry name" value="Death_dom"/>
</dbReference>
<evidence type="ECO:0000313" key="5">
    <source>
        <dbReference type="RefSeq" id="XP_019647731.1"/>
    </source>
</evidence>
<dbReference type="KEGG" id="bbel:109488031"/>
<feature type="compositionally biased region" description="Polar residues" evidence="1">
    <location>
        <begin position="133"/>
        <end position="156"/>
    </location>
</feature>
<feature type="compositionally biased region" description="Low complexity" evidence="1">
    <location>
        <begin position="215"/>
        <end position="247"/>
    </location>
</feature>
<feature type="compositionally biased region" description="Basic and acidic residues" evidence="1">
    <location>
        <begin position="901"/>
        <end position="935"/>
    </location>
</feature>
<feature type="compositionally biased region" description="Basic and acidic residues" evidence="1">
    <location>
        <begin position="1070"/>
        <end position="1079"/>
    </location>
</feature>
<feature type="region of interest" description="Disordered" evidence="1">
    <location>
        <begin position="866"/>
        <end position="1504"/>
    </location>
</feature>
<dbReference type="PANTHER" id="PTHR46844:SF1">
    <property type="entry name" value="SLR5058 PROTEIN"/>
    <property type="match status" value="1"/>
</dbReference>
<organism evidence="4 5">
    <name type="scientific">Branchiostoma belcheri</name>
    <name type="common">Amphioxus</name>
    <dbReference type="NCBI Taxonomy" id="7741"/>
    <lineage>
        <taxon>Eukaryota</taxon>
        <taxon>Metazoa</taxon>
        <taxon>Chordata</taxon>
        <taxon>Cephalochordata</taxon>
        <taxon>Leptocardii</taxon>
        <taxon>Amphioxiformes</taxon>
        <taxon>Branchiostomatidae</taxon>
        <taxon>Branchiostoma</taxon>
    </lineage>
</organism>
<feature type="compositionally biased region" description="Polar residues" evidence="1">
    <location>
        <begin position="187"/>
        <end position="197"/>
    </location>
</feature>
<dbReference type="SUPFAM" id="SSF47986">
    <property type="entry name" value="DEATH domain"/>
    <property type="match status" value="1"/>
</dbReference>
<feature type="compositionally biased region" description="Basic and acidic residues" evidence="1">
    <location>
        <begin position="201"/>
        <end position="212"/>
    </location>
</feature>
<dbReference type="CDD" id="cd01670">
    <property type="entry name" value="Death"/>
    <property type="match status" value="1"/>
</dbReference>
<feature type="compositionally biased region" description="Acidic residues" evidence="1">
    <location>
        <begin position="1080"/>
        <end position="1089"/>
    </location>
</feature>
<feature type="compositionally biased region" description="Basic and acidic residues" evidence="1">
    <location>
        <begin position="1134"/>
        <end position="1152"/>
    </location>
</feature>
<feature type="compositionally biased region" description="Acidic residues" evidence="1">
    <location>
        <begin position="1440"/>
        <end position="1452"/>
    </location>
</feature>
<dbReference type="InterPro" id="IPR007111">
    <property type="entry name" value="NACHT_NTPase"/>
</dbReference>
<dbReference type="PANTHER" id="PTHR46844">
    <property type="entry name" value="SLR5058 PROTEIN"/>
    <property type="match status" value="1"/>
</dbReference>
<accession>A0A6P5AZV6</accession>
<gene>
    <name evidence="5" type="primary">LOC109488031</name>
</gene>
<dbReference type="PROSITE" id="PS50837">
    <property type="entry name" value="NACHT"/>
    <property type="match status" value="1"/>
</dbReference>
<name>A0A6P5AZV6_BRABE</name>
<dbReference type="Gene3D" id="1.10.533.10">
    <property type="entry name" value="Death Domain, Fas"/>
    <property type="match status" value="1"/>
</dbReference>
<dbReference type="PROSITE" id="PS50017">
    <property type="entry name" value="DEATH_DOMAIN"/>
    <property type="match status" value="1"/>
</dbReference>
<feature type="compositionally biased region" description="Low complexity" evidence="1">
    <location>
        <begin position="875"/>
        <end position="893"/>
    </location>
</feature>
<protein>
    <submittedName>
        <fullName evidence="5">Uncharacterized protein LOC109488031</fullName>
    </submittedName>
</protein>
<dbReference type="Pfam" id="PF05729">
    <property type="entry name" value="NACHT"/>
    <property type="match status" value="1"/>
</dbReference>
<evidence type="ECO:0000259" key="3">
    <source>
        <dbReference type="PROSITE" id="PS50837"/>
    </source>
</evidence>
<evidence type="ECO:0000259" key="2">
    <source>
        <dbReference type="PROSITE" id="PS50017"/>
    </source>
</evidence>
<feature type="compositionally biased region" description="Basic and acidic residues" evidence="1">
    <location>
        <begin position="995"/>
        <end position="1020"/>
    </location>
</feature>
<feature type="domain" description="Death" evidence="2">
    <location>
        <begin position="14"/>
        <end position="98"/>
    </location>
</feature>
<dbReference type="GO" id="GO:0007165">
    <property type="term" value="P:signal transduction"/>
    <property type="evidence" value="ECO:0007669"/>
    <property type="project" value="InterPro"/>
</dbReference>
<sequence length="1790" mass="200135">MASRVEEGSSQSELDIAFRFLVDNIGLNWRTLAPELGLTPGQIGWVTRQCGGNVMKEVFQCLCTWKETFAEKATVQELVRALHKTKVRLLSRMADEIVKKCPSARNQMLSTLPKPGRKRKDVNLLSVSLPTKRQRWGTVQSSKGTTNGSKVTSPQNVKVHPKQTASQVIVRKNGGEGSKTLHVKGNTLKNSAQSSLTVRVVRSEGKGHDLKSKGQSSVSTGNSRQSNSSASSATSSRTESKLQSSSSLPKKVMIQKGSDVRIVAEIRPKQTTSNKDLRPRRECTVVKKEDTQKPETSKVSEAKDESSAKKDKVEDDSDHDDVVAEIMILDEKTGRLVLGKKKPGQQGVSSSQGSAAVEQDSVQENTDFYMREVVNEIKKTYRKLFCVPEVFLFGSLVRLNVAHVYTQLQMVDRDTQTPVEDIGSIITPQAQTVRAGTVMLVTPRRILIEGEQGIGKSTFCHKISYNWGCTLFNVYVQFSLVFKIDLSSVRADIVSTVCHQLLEVDTKMKRSDMRAFIEKRQHETLFILDGLDQLPAHAHPEYLALMKKEILPKACVIVTTRPLEQLPCEFDSYYIMKGFTPEKRKEYVRRHLGRLSLKVIEELHSVWQLDEIIRNPLNAVLLCRLYEINQGLPDTFTAMFTKLVMGVVGWNCHRKGIEMKGEEIPSAVHQIIASLGHIAWEGLRNGLMSFDVSELRRCYPITNEILKFGFLMFVMPEEPCGQSLRCTFSHRVFQEIFSACYISTMARLTPDSELTAAYLRLCTQEGFQQVCVFVSGLLKDKSEILFQQLAAQIKFCSELNRPVGAPGTMNPLDDTLHLALLCLHETGEVDRFAPLVASHFAKRLFISDWSSKSCLQSIVSILQYQDAQQPDEVQETTAEVTETTTETAANGTADSTAIQPAEEKKEAPESKIGEEQKPDNVEKMDTSVPDPKCETPDVEGNKGAQDLDSKSEEGSSPLKSKAVVTENTDQATGTQRNGTAESRSKEGDEEEMEVEISKDQNKSKEEVESEKKDEDCATIEKDEDENHEAEKDDRNEKNTMKKKDKQSPLKQTQDSRTLRRGRSRTSSTLPDEKEEKEDSDKETEEEQDKEADRKTSKKNADALKGSKRLKDTTESSEEEQEEEQKGGRNTRSRTRQESSKDRKVSSRGKDNSEGDEEDQSPSGRGKIPESPRRSSRRKESQPEVCTDPVGSRTRSTGEGKKGGKVISLADDGDDKNESYVDPIGSRTRRRTRSDALQSQVGGGSGPKTATRTSPRAKAARRDRSSGSEQEFVDPVGLRTRTRARGGNVQSPSKERKPSAKENSSEVDVQDKEEKMSEEESQEGEGEFIDPIGLRVRGRRAKSIAREQLRVIADDKFELRRQEATRVSPRSRAREMSSPTRSPGRGRPRKGSEGEGKEEKSRPGRRQSPKGEDRQKGPKIKWGKGVQGKSKSPPKPKKDEEEKEDDKTEETEDVREKDAEETSKEDINGDDKTQKDGEQQEKEETGPEEEEEEEVLEEEPEENQAGLNSLEISIFASNLQIVFRALRNNRIIRTLTFTDRFLPATRNICHLDWFDSLGELFLHNTSLRTLIIDSANYRVTRGAFTNVVTAAVTSKSLQTIQLKFELHQKAEKTSGYIRLGIPLEKLTESPSLQTVSVELTSKMTSHEEAANDVTRTVVKLLKKPSNLKKVSFTVKEKDSYFLQVLPVLRAMQVNSTISDFSIDMGAQPSTRYTLAAIKEVLTFNTGLTSLSVKFHTPAPVNSDDLTEVFTAVENSDLRAFMLDMGCGWSTDPLDPPVLALADLLANNNTLR</sequence>
<dbReference type="InterPro" id="IPR011029">
    <property type="entry name" value="DEATH-like_dom_sf"/>
</dbReference>
<feature type="compositionally biased region" description="Basic and acidic residues" evidence="1">
    <location>
        <begin position="1453"/>
        <end position="1484"/>
    </location>
</feature>
<dbReference type="Gene3D" id="3.40.50.300">
    <property type="entry name" value="P-loop containing nucleotide triphosphate hydrolases"/>
    <property type="match status" value="1"/>
</dbReference>
<feature type="region of interest" description="Disordered" evidence="1">
    <location>
        <begin position="133"/>
        <end position="318"/>
    </location>
</feature>
<feature type="compositionally biased region" description="Low complexity" evidence="1">
    <location>
        <begin position="344"/>
        <end position="354"/>
    </location>
</feature>
<reference evidence="5" key="1">
    <citation type="submission" date="2025-08" db="UniProtKB">
        <authorList>
            <consortium name="RefSeq"/>
        </authorList>
    </citation>
    <scope>IDENTIFICATION</scope>
    <source>
        <tissue evidence="5">Gonad</tissue>
    </source>
</reference>
<feature type="compositionally biased region" description="Acidic residues" evidence="1">
    <location>
        <begin position="1485"/>
        <end position="1501"/>
    </location>
</feature>
<feature type="compositionally biased region" description="Basic and acidic residues" evidence="1">
    <location>
        <begin position="1090"/>
        <end position="1101"/>
    </location>
</feature>
<evidence type="ECO:0000313" key="4">
    <source>
        <dbReference type="Proteomes" id="UP000515135"/>
    </source>
</evidence>
<feature type="compositionally biased region" description="Basic and acidic residues" evidence="1">
    <location>
        <begin position="275"/>
        <end position="313"/>
    </location>
</feature>
<feature type="compositionally biased region" description="Basic and acidic residues" evidence="1">
    <location>
        <begin position="1166"/>
        <end position="1181"/>
    </location>
</feature>
<feature type="compositionally biased region" description="Polar residues" evidence="1">
    <location>
        <begin position="965"/>
        <end position="981"/>
    </location>
</feature>
<feature type="domain" description="NACHT" evidence="3">
    <location>
        <begin position="444"/>
        <end position="562"/>
    </location>
</feature>